<feature type="repeat" description="WD" evidence="3">
    <location>
        <begin position="1059"/>
        <end position="1087"/>
    </location>
</feature>
<dbReference type="PROSITE" id="PS00678">
    <property type="entry name" value="WD_REPEATS_1"/>
    <property type="match status" value="9"/>
</dbReference>
<keyword evidence="1 3" id="KW-0853">WD repeat</keyword>
<name>A0A543J4M6_9PSEU</name>
<protein>
    <submittedName>
        <fullName evidence="5">WD40 repeat protein</fullName>
    </submittedName>
</protein>
<dbReference type="EMBL" id="VFPP01000001">
    <property type="protein sequence ID" value="TQM77786.1"/>
    <property type="molecule type" value="Genomic_DNA"/>
</dbReference>
<evidence type="ECO:0000256" key="2">
    <source>
        <dbReference type="ARBA" id="ARBA00022737"/>
    </source>
</evidence>
<keyword evidence="6" id="KW-1185">Reference proteome</keyword>
<dbReference type="Proteomes" id="UP000316628">
    <property type="component" value="Unassembled WGS sequence"/>
</dbReference>
<dbReference type="PRINTS" id="PR00320">
    <property type="entry name" value="GPROTEINBRPT"/>
</dbReference>
<feature type="repeat" description="WD" evidence="3">
    <location>
        <begin position="1006"/>
        <end position="1047"/>
    </location>
</feature>
<dbReference type="InterPro" id="IPR015943">
    <property type="entry name" value="WD40/YVTN_repeat-like_dom_sf"/>
</dbReference>
<reference evidence="5 6" key="1">
    <citation type="submission" date="2019-06" db="EMBL/GenBank/DDBJ databases">
        <title>Sequencing the genomes of 1000 actinobacteria strains.</title>
        <authorList>
            <person name="Klenk H.-P."/>
        </authorList>
    </citation>
    <scope>NUCLEOTIDE SEQUENCE [LARGE SCALE GENOMIC DNA]</scope>
    <source>
        <strain evidence="5 6">DSM 45456</strain>
    </source>
</reference>
<dbReference type="OrthoDB" id="192618at2"/>
<evidence type="ECO:0000256" key="3">
    <source>
        <dbReference type="PROSITE-ProRule" id="PRU00221"/>
    </source>
</evidence>
<feature type="repeat" description="WD" evidence="3">
    <location>
        <begin position="604"/>
        <end position="637"/>
    </location>
</feature>
<keyword evidence="2" id="KW-0677">Repeat</keyword>
<dbReference type="AlphaFoldDB" id="A0A543J4M6"/>
<dbReference type="Pfam" id="PF20703">
    <property type="entry name" value="nSTAND1"/>
    <property type="match status" value="1"/>
</dbReference>
<dbReference type="PANTHER" id="PTHR44019:SF8">
    <property type="entry name" value="POC1 CENTRIOLAR PROTEIN HOMOLOG"/>
    <property type="match status" value="1"/>
</dbReference>
<dbReference type="PROSITE" id="PS50294">
    <property type="entry name" value="WD_REPEATS_REGION"/>
    <property type="match status" value="13"/>
</dbReference>
<dbReference type="SUPFAM" id="SSF52540">
    <property type="entry name" value="P-loop containing nucleoside triphosphate hydrolases"/>
    <property type="match status" value="1"/>
</dbReference>
<gene>
    <name evidence="5" type="ORF">FHX81_0022</name>
</gene>
<dbReference type="PANTHER" id="PTHR44019">
    <property type="entry name" value="WD REPEAT-CONTAINING PROTEIN 55"/>
    <property type="match status" value="1"/>
</dbReference>
<accession>A0A543J4M6</accession>
<dbReference type="SMART" id="SM00320">
    <property type="entry name" value="WD40"/>
    <property type="match status" value="14"/>
</dbReference>
<dbReference type="CDD" id="cd00200">
    <property type="entry name" value="WD40"/>
    <property type="match status" value="3"/>
</dbReference>
<evidence type="ECO:0000256" key="1">
    <source>
        <dbReference type="ARBA" id="ARBA00022574"/>
    </source>
</evidence>
<dbReference type="Pfam" id="PF00400">
    <property type="entry name" value="WD40"/>
    <property type="match status" value="14"/>
</dbReference>
<dbReference type="InterPro" id="IPR027417">
    <property type="entry name" value="P-loop_NTPase"/>
</dbReference>
<dbReference type="PROSITE" id="PS50082">
    <property type="entry name" value="WD_REPEATS_2"/>
    <property type="match status" value="13"/>
</dbReference>
<feature type="repeat" description="WD" evidence="3">
    <location>
        <begin position="831"/>
        <end position="864"/>
    </location>
</feature>
<dbReference type="InterPro" id="IPR050505">
    <property type="entry name" value="WDR55/POC1"/>
</dbReference>
<dbReference type="InterPro" id="IPR001680">
    <property type="entry name" value="WD40_rpt"/>
</dbReference>
<feature type="repeat" description="WD" evidence="3">
    <location>
        <begin position="694"/>
        <end position="735"/>
    </location>
</feature>
<dbReference type="RefSeq" id="WP_141974623.1">
    <property type="nucleotide sequence ID" value="NZ_VFPP01000001.1"/>
</dbReference>
<evidence type="ECO:0000259" key="4">
    <source>
        <dbReference type="Pfam" id="PF20703"/>
    </source>
</evidence>
<feature type="repeat" description="WD" evidence="3">
    <location>
        <begin position="786"/>
        <end position="819"/>
    </location>
</feature>
<feature type="repeat" description="WD" evidence="3">
    <location>
        <begin position="1143"/>
        <end position="1184"/>
    </location>
</feature>
<evidence type="ECO:0000313" key="5">
    <source>
        <dbReference type="EMBL" id="TQM77786.1"/>
    </source>
</evidence>
<feature type="repeat" description="WD" evidence="3">
    <location>
        <begin position="877"/>
        <end position="910"/>
    </location>
</feature>
<proteinExistence type="predicted"/>
<feature type="domain" description="Novel STAND NTPase 1" evidence="4">
    <location>
        <begin position="57"/>
        <end position="467"/>
    </location>
</feature>
<feature type="repeat" description="WD" evidence="3">
    <location>
        <begin position="961"/>
        <end position="994"/>
    </location>
</feature>
<comment type="caution">
    <text evidence="5">The sequence shown here is derived from an EMBL/GenBank/DDBJ whole genome shotgun (WGS) entry which is preliminary data.</text>
</comment>
<feature type="repeat" description="WD" evidence="3">
    <location>
        <begin position="915"/>
        <end position="956"/>
    </location>
</feature>
<sequence>MDSRFDVHQRVEAAEGSVIFQAGQDQYLVGRDLHLHYADGVHRVRRVDADAAGDECPYPGLVAFGPAQGRWFFGRDRLVAELVGRLDERLREGGPLVVVAPSGAGKSSLLRAGLLPALAAGRLEGSRHWPCLLFTPTARPVPVLAKYLAAVVGTEPERVRAADPEVVVALTREALADRGGTGPARLVVVVDQLEELFTLCEDERERTDFLDLLARLAAPGPDGQPPVALVVYGLRADFYASCADYPHLRAASQDHQLFLGPMSGTELREAVLLPARAVGLDVEPGLVELLLADLGVATSDDPAAGRYEAGRLPLLAHALRATWQQRHGHTLTVAGYRATGGIREAVATTAEGVFTALDDTGREIAEALLPRLVAVGDGETGDTRRRVPRSELAALGRDPEAVAAVVDAFTGSRLLTRDQDTVEITHEALVRAWPRLRDWINSDRAGNLVRQELEQAAAGWDRDHRDPSRLYRGGRLDTARAVASTRDLPPTAALFLAESVRRHHRRVRARRHRFALLTALALIASVTAVVAFRQGDAAREARDAAVEHRDTAVYNQVTAEADHVGYTDASLAVQLDLAAYRMRRSPDQATKLLAAANTVLATSLPAGTDNVRAVAFSPDGQLMATGAENREVRLWRVADPARPTPLGPTLTDLTGVVVSLAFSPDGKVLAGTGNGATQLWSLADPARPVALGRMAGHISTVSSVAFSPDGRTAATSGEDSTVRLWDVTDPAAPTAIGAPLTGHTDSVFEAVFSPDGRTLASVDNDNHLLLWNVADPARPTSLAAPGDGHTGPVLSVAFSPDGRTLATGSQDRTVRLWNVADPAKPAQLGQLTGHTSYIWSLAFSPDGRTLASAGYDHKALLWNVADPAHPAPLGWSLTGHTGPVTAVAFRPDGHTLATGSHDRTVRLWDVPRTLLAGHTGSVEAVALSRGGRTLATTGVDRTVRLWDTSDPAAPEALGTPLTGFGESVTSLAFSPDGRTLAAGSKDHVVRLWDVADPAKPAPLGQLTGHTGYVWTVAFSPDGRVLASGGDEGVVRLWDVATPARATQVSVLTVSAGYRLASLAFSPDGQVLATGGSDNAVRLWNLTNLPPTPWGTTLTGHSGPVWSVAFSPDGRTAASAAEDGAVRLWDVGDPDDFKEAAPALGAHTDNAYAVAFSPDGRTLASAGKDRVLRFWDVTDKAEPRAVGPAVPGHTDAVNAVAFSPDGRFLVTGSSDRTAKLWPLDVDRVIERICAASRNVLTAAQWEKHVGQPDFAPPCP</sequence>
<dbReference type="InterPro" id="IPR019775">
    <property type="entry name" value="WD40_repeat_CS"/>
</dbReference>
<feature type="repeat" description="WD" evidence="3">
    <location>
        <begin position="740"/>
        <end position="781"/>
    </location>
</feature>
<feature type="repeat" description="WD" evidence="3">
    <location>
        <begin position="1189"/>
        <end position="1230"/>
    </location>
</feature>
<organism evidence="5 6">
    <name type="scientific">Saccharothrix saharensis</name>
    <dbReference type="NCBI Taxonomy" id="571190"/>
    <lineage>
        <taxon>Bacteria</taxon>
        <taxon>Bacillati</taxon>
        <taxon>Actinomycetota</taxon>
        <taxon>Actinomycetes</taxon>
        <taxon>Pseudonocardiales</taxon>
        <taxon>Pseudonocardiaceae</taxon>
        <taxon>Saccharothrix</taxon>
    </lineage>
</organism>
<evidence type="ECO:0000313" key="6">
    <source>
        <dbReference type="Proteomes" id="UP000316628"/>
    </source>
</evidence>
<dbReference type="InterPro" id="IPR020472">
    <property type="entry name" value="WD40_PAC1"/>
</dbReference>
<dbReference type="SUPFAM" id="SSF50978">
    <property type="entry name" value="WD40 repeat-like"/>
    <property type="match status" value="3"/>
</dbReference>
<dbReference type="InterPro" id="IPR036322">
    <property type="entry name" value="WD40_repeat_dom_sf"/>
</dbReference>
<feature type="repeat" description="WD" evidence="3">
    <location>
        <begin position="1097"/>
        <end position="1130"/>
    </location>
</feature>
<dbReference type="Gene3D" id="2.130.10.10">
    <property type="entry name" value="YVTN repeat-like/Quinoprotein amine dehydrogenase"/>
    <property type="match status" value="6"/>
</dbReference>
<dbReference type="InterPro" id="IPR049052">
    <property type="entry name" value="nSTAND1"/>
</dbReference>